<gene>
    <name evidence="2" type="ORF">QJT80_12650</name>
</gene>
<dbReference type="InterPro" id="IPR025746">
    <property type="entry name" value="PilX_N_dom"/>
</dbReference>
<name>A0AA95H7F7_9GAMM</name>
<dbReference type="Pfam" id="PF14341">
    <property type="entry name" value="PilX_N"/>
    <property type="match status" value="1"/>
</dbReference>
<evidence type="ECO:0000259" key="1">
    <source>
        <dbReference type="Pfam" id="PF14341"/>
    </source>
</evidence>
<sequence length="165" mass="17941">MYQYQQQGSVLLWGLVILLTLTVLGVSAVKMAGTDTRIAGNQLLYVQAWENSEAVLHKNTGTRSRVLHEVVNLESDTNRNLDFKWLAPQSTDTGLNAGITAVADKSWGAQPNIVNCPPLDGVAMSTRMNGANMTRGEFVANVRSELSGTGASSRHAEQWCVPIRN</sequence>
<dbReference type="AlphaFoldDB" id="A0AA95H7F7"/>
<feature type="domain" description="Type 4 fimbrial biogenesis protein PilX N-terminal" evidence="1">
    <location>
        <begin position="7"/>
        <end position="49"/>
    </location>
</feature>
<protein>
    <recommendedName>
        <fullName evidence="1">Type 4 fimbrial biogenesis protein PilX N-terminal domain-containing protein</fullName>
    </recommendedName>
</protein>
<dbReference type="KEGG" id="tdu:QJT80_12650"/>
<dbReference type="EMBL" id="CP124755">
    <property type="protein sequence ID" value="WGZ90324.1"/>
    <property type="molecule type" value="Genomic_DNA"/>
</dbReference>
<evidence type="ECO:0000313" key="2">
    <source>
        <dbReference type="EMBL" id="WGZ90324.1"/>
    </source>
</evidence>
<proteinExistence type="predicted"/>
<reference evidence="2" key="2">
    <citation type="submission" date="2023-04" db="EMBL/GenBank/DDBJ databases">
        <authorList>
            <person name="Beletskiy A.V."/>
            <person name="Mardanov A.V."/>
            <person name="Ravin N.V."/>
        </authorList>
    </citation>
    <scope>NUCLEOTIDE SEQUENCE</scope>
    <source>
        <strain evidence="2">GKL-01</strain>
    </source>
</reference>
<reference evidence="2" key="1">
    <citation type="journal article" date="2023" name="Int. J. Mol. Sci.">
        <title>Metagenomics Revealed a New Genus 'Candidatus Thiocaldithrix dubininis' gen. nov., sp. nov. and a New Species 'Candidatus Thiothrix putei' sp. nov. in the Family Thiotrichaceae, Some Members of Which Have Traits of Both Na+- and H+-Motive Energetics.</title>
        <authorList>
            <person name="Ravin N.V."/>
            <person name="Muntyan M.S."/>
            <person name="Smolyakov D.D."/>
            <person name="Rudenko T.S."/>
            <person name="Beletsky A.V."/>
            <person name="Mardanov A.V."/>
            <person name="Grabovich M.Y."/>
        </authorList>
    </citation>
    <scope>NUCLEOTIDE SEQUENCE</scope>
    <source>
        <strain evidence="2">GKL-01</strain>
    </source>
</reference>
<dbReference type="Proteomes" id="UP001300672">
    <property type="component" value="Chromosome"/>
</dbReference>
<organism evidence="2">
    <name type="scientific">Candidatus Thiocaldithrix dubininis</name>
    <dbReference type="NCBI Taxonomy" id="3080823"/>
    <lineage>
        <taxon>Bacteria</taxon>
        <taxon>Pseudomonadati</taxon>
        <taxon>Pseudomonadota</taxon>
        <taxon>Gammaproteobacteria</taxon>
        <taxon>Thiotrichales</taxon>
        <taxon>Thiotrichaceae</taxon>
        <taxon>Candidatus Thiocaldithrix</taxon>
    </lineage>
</organism>
<accession>A0AA95H7F7</accession>